<evidence type="ECO:0000313" key="8">
    <source>
        <dbReference type="Proteomes" id="UP001549320"/>
    </source>
</evidence>
<dbReference type="InterPro" id="IPR037185">
    <property type="entry name" value="EmrE-like"/>
</dbReference>
<sequence length="305" mass="32050">MRTAPSNPSLTPFTPGIVMEFLLLAAIWGASFMFMRQAALEFGPLPTAAVRVTVAALCLLPLMMARGQWPALKQHWRPVFVCGLLNSALPFACFSFALLHISTGLSAILNATVPLFGALVAWAWLKEPPGRSRMIGLMIGFGGVAMLAWDKASFQPVASGVASGWAVLACLLATFSYAVAASYTRKFLTGVPALTSATGSQIGAALGLALPALWYSPAVMPSAKAWGAMLALGALCTGVAYVLYFRLIEHLGPARALTVTFTIPVFALLYGATLLGEAVTPWMLLCGGIVICGTTLATGLVKLRV</sequence>
<evidence type="ECO:0000256" key="5">
    <source>
        <dbReference type="SAM" id="Phobius"/>
    </source>
</evidence>
<dbReference type="EMBL" id="JBEPSH010000002">
    <property type="protein sequence ID" value="MET4575814.1"/>
    <property type="molecule type" value="Genomic_DNA"/>
</dbReference>
<organism evidence="7 8">
    <name type="scientific">Ottowia thiooxydans</name>
    <dbReference type="NCBI Taxonomy" id="219182"/>
    <lineage>
        <taxon>Bacteria</taxon>
        <taxon>Pseudomonadati</taxon>
        <taxon>Pseudomonadota</taxon>
        <taxon>Betaproteobacteria</taxon>
        <taxon>Burkholderiales</taxon>
        <taxon>Comamonadaceae</taxon>
        <taxon>Ottowia</taxon>
    </lineage>
</organism>
<feature type="transmembrane region" description="Helical" evidence="5">
    <location>
        <begin position="226"/>
        <end position="244"/>
    </location>
</feature>
<feature type="transmembrane region" description="Helical" evidence="5">
    <location>
        <begin position="12"/>
        <end position="36"/>
    </location>
</feature>
<evidence type="ECO:0000313" key="7">
    <source>
        <dbReference type="EMBL" id="MET4575814.1"/>
    </source>
</evidence>
<comment type="caution">
    <text evidence="7">The sequence shown here is derived from an EMBL/GenBank/DDBJ whole genome shotgun (WGS) entry which is preliminary data.</text>
</comment>
<dbReference type="InterPro" id="IPR050638">
    <property type="entry name" value="AA-Vitamin_Transporters"/>
</dbReference>
<dbReference type="PANTHER" id="PTHR32322">
    <property type="entry name" value="INNER MEMBRANE TRANSPORTER"/>
    <property type="match status" value="1"/>
</dbReference>
<dbReference type="Pfam" id="PF00892">
    <property type="entry name" value="EamA"/>
    <property type="match status" value="2"/>
</dbReference>
<keyword evidence="3 5" id="KW-1133">Transmembrane helix</keyword>
<feature type="transmembrane region" description="Helical" evidence="5">
    <location>
        <begin position="161"/>
        <end position="181"/>
    </location>
</feature>
<keyword evidence="2 5" id="KW-0812">Transmembrane</keyword>
<dbReference type="InterPro" id="IPR000620">
    <property type="entry name" value="EamA_dom"/>
</dbReference>
<feature type="transmembrane region" description="Helical" evidence="5">
    <location>
        <begin position="282"/>
        <end position="301"/>
    </location>
</feature>
<dbReference type="Gene3D" id="1.10.3730.20">
    <property type="match status" value="1"/>
</dbReference>
<feature type="domain" description="EamA" evidence="6">
    <location>
        <begin position="165"/>
        <end position="297"/>
    </location>
</feature>
<comment type="subcellular location">
    <subcellularLocation>
        <location evidence="1">Membrane</location>
        <topology evidence="1">Multi-pass membrane protein</topology>
    </subcellularLocation>
</comment>
<feature type="transmembrane region" description="Helical" evidence="5">
    <location>
        <begin position="132"/>
        <end position="149"/>
    </location>
</feature>
<feature type="transmembrane region" description="Helical" evidence="5">
    <location>
        <begin position="48"/>
        <end position="67"/>
    </location>
</feature>
<dbReference type="PANTHER" id="PTHR32322:SF9">
    <property type="entry name" value="AMINO-ACID METABOLITE EFFLUX PUMP-RELATED"/>
    <property type="match status" value="1"/>
</dbReference>
<dbReference type="SUPFAM" id="SSF103481">
    <property type="entry name" value="Multidrug resistance efflux transporter EmrE"/>
    <property type="match status" value="2"/>
</dbReference>
<protein>
    <submittedName>
        <fullName evidence="7">Drug/metabolite transporter (DMT)-like permease</fullName>
    </submittedName>
</protein>
<proteinExistence type="predicted"/>
<dbReference type="Proteomes" id="UP001549320">
    <property type="component" value="Unassembled WGS sequence"/>
</dbReference>
<feature type="transmembrane region" description="Helical" evidence="5">
    <location>
        <begin position="256"/>
        <end position="276"/>
    </location>
</feature>
<evidence type="ECO:0000256" key="2">
    <source>
        <dbReference type="ARBA" id="ARBA00022692"/>
    </source>
</evidence>
<keyword evidence="4 5" id="KW-0472">Membrane</keyword>
<feature type="transmembrane region" description="Helical" evidence="5">
    <location>
        <begin position="107"/>
        <end position="125"/>
    </location>
</feature>
<keyword evidence="8" id="KW-1185">Reference proteome</keyword>
<dbReference type="RefSeq" id="WP_354441518.1">
    <property type="nucleotide sequence ID" value="NZ_JBEPSH010000002.1"/>
</dbReference>
<feature type="transmembrane region" description="Helical" evidence="5">
    <location>
        <begin position="193"/>
        <end position="214"/>
    </location>
</feature>
<name>A0ABV2Q458_9BURK</name>
<evidence type="ECO:0000259" key="6">
    <source>
        <dbReference type="Pfam" id="PF00892"/>
    </source>
</evidence>
<reference evidence="7 8" key="1">
    <citation type="submission" date="2024-06" db="EMBL/GenBank/DDBJ databases">
        <title>Sorghum-associated microbial communities from plants grown in Nebraska, USA.</title>
        <authorList>
            <person name="Schachtman D."/>
        </authorList>
    </citation>
    <scope>NUCLEOTIDE SEQUENCE [LARGE SCALE GENOMIC DNA]</scope>
    <source>
        <strain evidence="7 8">2709</strain>
    </source>
</reference>
<accession>A0ABV2Q458</accession>
<feature type="domain" description="EamA" evidence="6">
    <location>
        <begin position="21"/>
        <end position="148"/>
    </location>
</feature>
<feature type="transmembrane region" description="Helical" evidence="5">
    <location>
        <begin position="79"/>
        <end position="101"/>
    </location>
</feature>
<evidence type="ECO:0000256" key="4">
    <source>
        <dbReference type="ARBA" id="ARBA00023136"/>
    </source>
</evidence>
<gene>
    <name evidence="7" type="ORF">ABIE13_000914</name>
</gene>
<evidence type="ECO:0000256" key="1">
    <source>
        <dbReference type="ARBA" id="ARBA00004141"/>
    </source>
</evidence>
<evidence type="ECO:0000256" key="3">
    <source>
        <dbReference type="ARBA" id="ARBA00022989"/>
    </source>
</evidence>